<dbReference type="SUPFAM" id="SSF161098">
    <property type="entry name" value="MetI-like"/>
    <property type="match status" value="1"/>
</dbReference>
<feature type="transmembrane region" description="Helical" evidence="7">
    <location>
        <begin position="78"/>
        <end position="98"/>
    </location>
</feature>
<gene>
    <name evidence="9" type="ORF">DLM86_16040</name>
</gene>
<dbReference type="OrthoDB" id="9810086at2"/>
<evidence type="ECO:0000256" key="2">
    <source>
        <dbReference type="ARBA" id="ARBA00022448"/>
    </source>
</evidence>
<keyword evidence="2 7" id="KW-0813">Transport</keyword>
<feature type="transmembrane region" description="Helical" evidence="7">
    <location>
        <begin position="12"/>
        <end position="34"/>
    </location>
</feature>
<dbReference type="CDD" id="cd06261">
    <property type="entry name" value="TM_PBP2"/>
    <property type="match status" value="1"/>
</dbReference>
<keyword evidence="4 7" id="KW-0812">Transmembrane</keyword>
<comment type="similarity">
    <text evidence="7">Belongs to the binding-protein-dependent transport system permease family.</text>
</comment>
<evidence type="ECO:0000256" key="4">
    <source>
        <dbReference type="ARBA" id="ARBA00022692"/>
    </source>
</evidence>
<dbReference type="InterPro" id="IPR000515">
    <property type="entry name" value="MetI-like"/>
</dbReference>
<feature type="transmembrane region" description="Helical" evidence="7">
    <location>
        <begin position="182"/>
        <end position="204"/>
    </location>
</feature>
<evidence type="ECO:0000259" key="8">
    <source>
        <dbReference type="PROSITE" id="PS50928"/>
    </source>
</evidence>
<protein>
    <submittedName>
        <fullName evidence="9">Sugar ABC transporter permease</fullName>
    </submittedName>
</protein>
<comment type="caution">
    <text evidence="9">The sequence shown here is derived from an EMBL/GenBank/DDBJ whole genome shotgun (WGS) entry which is preliminary data.</text>
</comment>
<accession>A0A2V5K462</accession>
<dbReference type="Proteomes" id="UP000247476">
    <property type="component" value="Unassembled WGS sequence"/>
</dbReference>
<dbReference type="PROSITE" id="PS50928">
    <property type="entry name" value="ABC_TM1"/>
    <property type="match status" value="1"/>
</dbReference>
<keyword evidence="3" id="KW-1003">Cell membrane</keyword>
<keyword evidence="10" id="KW-1185">Reference proteome</keyword>
<dbReference type="PANTHER" id="PTHR43744:SF9">
    <property type="entry name" value="POLYGALACTURONAN_RHAMNOGALACTURONAN TRANSPORT SYSTEM PERMEASE PROTEIN YTCP"/>
    <property type="match status" value="1"/>
</dbReference>
<name>A0A2V5K462_9BACL</name>
<organism evidence="9 10">
    <name type="scientific">Paenibacillus flagellatus</name>
    <dbReference type="NCBI Taxonomy" id="2211139"/>
    <lineage>
        <taxon>Bacteria</taxon>
        <taxon>Bacillati</taxon>
        <taxon>Bacillota</taxon>
        <taxon>Bacilli</taxon>
        <taxon>Bacillales</taxon>
        <taxon>Paenibacillaceae</taxon>
        <taxon>Paenibacillus</taxon>
    </lineage>
</organism>
<comment type="subcellular location">
    <subcellularLocation>
        <location evidence="1 7">Cell membrane</location>
        <topology evidence="1 7">Multi-pass membrane protein</topology>
    </subcellularLocation>
</comment>
<dbReference type="GO" id="GO:0005886">
    <property type="term" value="C:plasma membrane"/>
    <property type="evidence" value="ECO:0007669"/>
    <property type="project" value="UniProtKB-SubCell"/>
</dbReference>
<evidence type="ECO:0000256" key="5">
    <source>
        <dbReference type="ARBA" id="ARBA00022989"/>
    </source>
</evidence>
<sequence>MKPTAGEKAFGAFNAMLMIGLCAVTLYPFLYVLFASLSDAASFLQHRGLLLGPVGFDLEAYKAVFANPMIVKGYQNTLLYVALGTAINLVMTAVGAYVLSRPKLYFKNMIMFFIVVTMVFHGGLIPTYLLVNELGMMNTMWALLIPGAINTFNMIIMRTAFQGVPISLEESARMDGANDWTVLFRIIIPLSMPVIAVMILWYAVGHWNSYFSALVYLRNREMYPLQLVLREILIANSTDSMMTGVASDDKYAIGETIKYATIIVSTLPILCLYPFLQKYFVKGVMIGSLKE</sequence>
<feature type="transmembrane region" description="Helical" evidence="7">
    <location>
        <begin position="257"/>
        <end position="276"/>
    </location>
</feature>
<dbReference type="AlphaFoldDB" id="A0A2V5K462"/>
<proteinExistence type="inferred from homology"/>
<feature type="transmembrane region" description="Helical" evidence="7">
    <location>
        <begin position="110"/>
        <end position="129"/>
    </location>
</feature>
<dbReference type="PANTHER" id="PTHR43744">
    <property type="entry name" value="ABC TRANSPORTER PERMEASE PROTEIN MG189-RELATED-RELATED"/>
    <property type="match status" value="1"/>
</dbReference>
<dbReference type="InterPro" id="IPR035906">
    <property type="entry name" value="MetI-like_sf"/>
</dbReference>
<evidence type="ECO:0000256" key="3">
    <source>
        <dbReference type="ARBA" id="ARBA00022475"/>
    </source>
</evidence>
<evidence type="ECO:0000256" key="1">
    <source>
        <dbReference type="ARBA" id="ARBA00004651"/>
    </source>
</evidence>
<dbReference type="Gene3D" id="1.10.3720.10">
    <property type="entry name" value="MetI-like"/>
    <property type="match status" value="1"/>
</dbReference>
<dbReference type="EMBL" id="QJVJ01000006">
    <property type="protein sequence ID" value="PYI54051.1"/>
    <property type="molecule type" value="Genomic_DNA"/>
</dbReference>
<dbReference type="RefSeq" id="WP_110841036.1">
    <property type="nucleotide sequence ID" value="NZ_QJVJ01000006.1"/>
</dbReference>
<evidence type="ECO:0000256" key="7">
    <source>
        <dbReference type="RuleBase" id="RU363032"/>
    </source>
</evidence>
<evidence type="ECO:0000313" key="10">
    <source>
        <dbReference type="Proteomes" id="UP000247476"/>
    </source>
</evidence>
<dbReference type="Pfam" id="PF00528">
    <property type="entry name" value="BPD_transp_1"/>
    <property type="match status" value="1"/>
</dbReference>
<dbReference type="GO" id="GO:0055085">
    <property type="term" value="P:transmembrane transport"/>
    <property type="evidence" value="ECO:0007669"/>
    <property type="project" value="InterPro"/>
</dbReference>
<evidence type="ECO:0000256" key="6">
    <source>
        <dbReference type="ARBA" id="ARBA00023136"/>
    </source>
</evidence>
<keyword evidence="5 7" id="KW-1133">Transmembrane helix</keyword>
<feature type="domain" description="ABC transmembrane type-1" evidence="8">
    <location>
        <begin position="74"/>
        <end position="274"/>
    </location>
</feature>
<reference evidence="9 10" key="1">
    <citation type="submission" date="2018-05" db="EMBL/GenBank/DDBJ databases">
        <title>Paenibacillus flagellatus sp. nov., isolated from selenium mineral soil.</title>
        <authorList>
            <person name="Dai X."/>
        </authorList>
    </citation>
    <scope>NUCLEOTIDE SEQUENCE [LARGE SCALE GENOMIC DNA]</scope>
    <source>
        <strain evidence="9 10">DXL2</strain>
    </source>
</reference>
<evidence type="ECO:0000313" key="9">
    <source>
        <dbReference type="EMBL" id="PYI54051.1"/>
    </source>
</evidence>
<keyword evidence="6 7" id="KW-0472">Membrane</keyword>